<dbReference type="OrthoDB" id="420669at2759"/>
<keyword evidence="2" id="KW-1133">Transmembrane helix</keyword>
<feature type="transmembrane region" description="Helical" evidence="2">
    <location>
        <begin position="75"/>
        <end position="97"/>
    </location>
</feature>
<dbReference type="GO" id="GO:0015031">
    <property type="term" value="P:protein transport"/>
    <property type="evidence" value="ECO:0007669"/>
    <property type="project" value="InterPro"/>
</dbReference>
<evidence type="ECO:0000313" key="5">
    <source>
        <dbReference type="Proteomes" id="UP000238350"/>
    </source>
</evidence>
<evidence type="ECO:0000259" key="3">
    <source>
        <dbReference type="Pfam" id="PF10559"/>
    </source>
</evidence>
<dbReference type="InterPro" id="IPR019561">
    <property type="entry name" value="Translocon_Sec61/SecY_plug_dom"/>
</dbReference>
<comment type="similarity">
    <text evidence="1">Belongs to the SecY/SEC61-alpha family.</text>
</comment>
<dbReference type="Proteomes" id="UP000238350">
    <property type="component" value="Unassembled WGS sequence"/>
</dbReference>
<feature type="domain" description="Translocon Sec61/SecY plug" evidence="3">
    <location>
        <begin position="41"/>
        <end position="76"/>
    </location>
</feature>
<feature type="transmembrane region" description="Helical" evidence="2">
    <location>
        <begin position="150"/>
        <end position="168"/>
    </location>
</feature>
<dbReference type="STRING" id="45607.A0A2T0FKZ1"/>
<evidence type="ECO:0000256" key="2">
    <source>
        <dbReference type="SAM" id="Phobius"/>
    </source>
</evidence>
<dbReference type="InterPro" id="IPR023201">
    <property type="entry name" value="SecY_dom_sf"/>
</dbReference>
<dbReference type="PIRSF" id="PIRSF004557">
    <property type="entry name" value="SecY"/>
    <property type="match status" value="1"/>
</dbReference>
<accession>A0A2T0FKZ1</accession>
<dbReference type="EMBL" id="NDIQ01000022">
    <property type="protein sequence ID" value="PRT55645.1"/>
    <property type="molecule type" value="Genomic_DNA"/>
</dbReference>
<dbReference type="Pfam" id="PF10559">
    <property type="entry name" value="Plug_translocon"/>
    <property type="match status" value="1"/>
</dbReference>
<feature type="transmembrane region" description="Helical" evidence="2">
    <location>
        <begin position="33"/>
        <end position="55"/>
    </location>
</feature>
<dbReference type="RefSeq" id="XP_024665590.1">
    <property type="nucleotide sequence ID" value="XM_024809822.1"/>
</dbReference>
<dbReference type="Pfam" id="PF00344">
    <property type="entry name" value="SecY"/>
    <property type="match status" value="1"/>
</dbReference>
<dbReference type="GO" id="GO:0016020">
    <property type="term" value="C:membrane"/>
    <property type="evidence" value="ECO:0007669"/>
    <property type="project" value="InterPro"/>
</dbReference>
<dbReference type="AlphaFoldDB" id="A0A2T0FKZ1"/>
<dbReference type="SUPFAM" id="SSF103491">
    <property type="entry name" value="Preprotein translocase SecY subunit"/>
    <property type="match status" value="1"/>
</dbReference>
<feature type="transmembrane region" description="Helical" evidence="2">
    <location>
        <begin position="175"/>
        <end position="199"/>
    </location>
</feature>
<keyword evidence="2" id="KW-0472">Membrane</keyword>
<feature type="transmembrane region" description="Helical" evidence="2">
    <location>
        <begin position="285"/>
        <end position="306"/>
    </location>
</feature>
<comment type="caution">
    <text evidence="4">The sequence shown here is derived from an EMBL/GenBank/DDBJ whole genome shotgun (WGS) entry which is preliminary data.</text>
</comment>
<organism evidence="4 5">
    <name type="scientific">Wickerhamiella sorbophila</name>
    <dbReference type="NCBI Taxonomy" id="45607"/>
    <lineage>
        <taxon>Eukaryota</taxon>
        <taxon>Fungi</taxon>
        <taxon>Dikarya</taxon>
        <taxon>Ascomycota</taxon>
        <taxon>Saccharomycotina</taxon>
        <taxon>Dipodascomycetes</taxon>
        <taxon>Dipodascales</taxon>
        <taxon>Trichomonascaceae</taxon>
        <taxon>Wickerhamiella</taxon>
    </lineage>
</organism>
<evidence type="ECO:0000256" key="1">
    <source>
        <dbReference type="RuleBase" id="RU004349"/>
    </source>
</evidence>
<dbReference type="PANTHER" id="PTHR10906">
    <property type="entry name" value="SECY/SEC61-ALPHA FAMILY MEMBER"/>
    <property type="match status" value="1"/>
</dbReference>
<sequence>MARLRVLELAKPFVAAMPEVQVPYQKVDVQERAMWLVAAGILYSVLSELPLYGAVRPLTAPDAWGWLRPLLAASNGSALELGVVPIVLSGFVLQILASRRYLTVSLDLRSDRALFQSAQKLLAMFLSFSLSILLSFSGKFGSPAELGYKNFAFILFQLWTGGLFMILADEIFSKGYGLGTGVMAFTTLSSAQRFVWWAVSLVGVETESGNQFFGALPNLTHNLYSRSVKYSLIDGVFRSSLPNLVDIMTALLAFIVIVYVSMFRYEILLRSTKMRGASTTFPVRLLYVGCTPILFWASLLAVLRLVSSSLYLLAPGNPAVKLLGTWAIEENAMVATSGLVSFLQPPNNSFSVTDSVRAVVYLAFTLSVITIFSRLWAEASGSAPSDIAKQLKDNDMVIVGRRDTGAIKELRKTIPLAATTGGVVLGLYLALFDILGATGWSACVAMGVMNISSFLELMAQEGFNPAALQGN</sequence>
<keyword evidence="5" id="KW-1185">Reference proteome</keyword>
<evidence type="ECO:0000313" key="4">
    <source>
        <dbReference type="EMBL" id="PRT55645.1"/>
    </source>
</evidence>
<feature type="transmembrane region" description="Helical" evidence="2">
    <location>
        <begin position="247"/>
        <end position="265"/>
    </location>
</feature>
<name>A0A2T0FKZ1_9ASCO</name>
<dbReference type="GeneID" id="36517013"/>
<dbReference type="Gene3D" id="1.10.3370.10">
    <property type="entry name" value="SecY subunit domain"/>
    <property type="match status" value="1"/>
</dbReference>
<proteinExistence type="inferred from homology"/>
<feature type="transmembrane region" description="Helical" evidence="2">
    <location>
        <begin position="414"/>
        <end position="431"/>
    </location>
</feature>
<feature type="transmembrane region" description="Helical" evidence="2">
    <location>
        <begin position="118"/>
        <end position="138"/>
    </location>
</feature>
<dbReference type="InterPro" id="IPR002208">
    <property type="entry name" value="SecY/SEC61-alpha"/>
</dbReference>
<protein>
    <submittedName>
        <fullName evidence="4">Protein transport protein SEC61 subunit alpha</fullName>
    </submittedName>
</protein>
<feature type="transmembrane region" description="Helical" evidence="2">
    <location>
        <begin position="358"/>
        <end position="377"/>
    </location>
</feature>
<gene>
    <name evidence="4" type="ORF">B9G98_03265</name>
</gene>
<keyword evidence="2" id="KW-0812">Transmembrane</keyword>
<reference evidence="4 5" key="1">
    <citation type="submission" date="2017-04" db="EMBL/GenBank/DDBJ databases">
        <title>Genome sequencing of [Candida] sorbophila.</title>
        <authorList>
            <person name="Ahn J.O."/>
        </authorList>
    </citation>
    <scope>NUCLEOTIDE SEQUENCE [LARGE SCALE GENOMIC DNA]</scope>
    <source>
        <strain evidence="4 5">DS02</strain>
    </source>
</reference>